<feature type="transmembrane region" description="Helical" evidence="9">
    <location>
        <begin position="310"/>
        <end position="329"/>
    </location>
</feature>
<evidence type="ECO:0000256" key="3">
    <source>
        <dbReference type="ARBA" id="ARBA00022679"/>
    </source>
</evidence>
<feature type="transmembrane region" description="Helical" evidence="9">
    <location>
        <begin position="394"/>
        <end position="410"/>
    </location>
</feature>
<comment type="similarity">
    <text evidence="7">Belongs to the glycosyltransferase 87 family.</text>
</comment>
<evidence type="ECO:0000256" key="5">
    <source>
        <dbReference type="ARBA" id="ARBA00022989"/>
    </source>
</evidence>
<dbReference type="GO" id="GO:0005886">
    <property type="term" value="C:plasma membrane"/>
    <property type="evidence" value="ECO:0007669"/>
    <property type="project" value="UniProtKB-SubCell"/>
</dbReference>
<feature type="transmembrane region" description="Helical" evidence="9">
    <location>
        <begin position="416"/>
        <end position="432"/>
    </location>
</feature>
<evidence type="ECO:0000256" key="4">
    <source>
        <dbReference type="ARBA" id="ARBA00022692"/>
    </source>
</evidence>
<keyword evidence="4 9" id="KW-0812">Transmembrane</keyword>
<feature type="transmembrane region" description="Helical" evidence="9">
    <location>
        <begin position="181"/>
        <end position="202"/>
    </location>
</feature>
<gene>
    <name evidence="10" type="ORF">H6H00_25765</name>
</gene>
<dbReference type="Pfam" id="PF09594">
    <property type="entry name" value="GT87"/>
    <property type="match status" value="1"/>
</dbReference>
<feature type="transmembrane region" description="Helical" evidence="9">
    <location>
        <begin position="471"/>
        <end position="493"/>
    </location>
</feature>
<keyword evidence="5 9" id="KW-1133">Transmembrane helix</keyword>
<dbReference type="InterPro" id="IPR018584">
    <property type="entry name" value="GT87"/>
</dbReference>
<keyword evidence="6 9" id="KW-0472">Membrane</keyword>
<organism evidence="10 11">
    <name type="scientific">Pseudonocardia petroleophila</name>
    <dbReference type="NCBI Taxonomy" id="37331"/>
    <lineage>
        <taxon>Bacteria</taxon>
        <taxon>Bacillati</taxon>
        <taxon>Actinomycetota</taxon>
        <taxon>Actinomycetes</taxon>
        <taxon>Pseudonocardiales</taxon>
        <taxon>Pseudonocardiaceae</taxon>
        <taxon>Pseudonocardia</taxon>
    </lineage>
</organism>
<feature type="compositionally biased region" description="Low complexity" evidence="8">
    <location>
        <begin position="1"/>
        <end position="10"/>
    </location>
</feature>
<protein>
    <submittedName>
        <fullName evidence="10">DUF2029 domain-containing protein</fullName>
    </submittedName>
</protein>
<evidence type="ECO:0000256" key="8">
    <source>
        <dbReference type="SAM" id="MobiDB-lite"/>
    </source>
</evidence>
<feature type="compositionally biased region" description="Polar residues" evidence="8">
    <location>
        <begin position="11"/>
        <end position="22"/>
    </location>
</feature>
<evidence type="ECO:0000256" key="7">
    <source>
        <dbReference type="ARBA" id="ARBA00024033"/>
    </source>
</evidence>
<dbReference type="KEGG" id="ppel:H6H00_25765"/>
<evidence type="ECO:0000313" key="11">
    <source>
        <dbReference type="Proteomes" id="UP000515728"/>
    </source>
</evidence>
<feature type="transmembrane region" description="Helical" evidence="9">
    <location>
        <begin position="371"/>
        <end position="389"/>
    </location>
</feature>
<keyword evidence="3" id="KW-0808">Transferase</keyword>
<feature type="transmembrane region" description="Helical" evidence="9">
    <location>
        <begin position="282"/>
        <end position="304"/>
    </location>
</feature>
<reference evidence="10 11" key="1">
    <citation type="submission" date="2020-08" db="EMBL/GenBank/DDBJ databases">
        <authorList>
            <person name="Mo P."/>
        </authorList>
    </citation>
    <scope>NUCLEOTIDE SEQUENCE [LARGE SCALE GENOMIC DNA]</scope>
    <source>
        <strain evidence="10 11">CGMCC 4.1532</strain>
    </source>
</reference>
<comment type="subcellular location">
    <subcellularLocation>
        <location evidence="1">Cell membrane</location>
        <topology evidence="1">Multi-pass membrane protein</topology>
    </subcellularLocation>
</comment>
<feature type="transmembrane region" description="Helical" evidence="9">
    <location>
        <begin position="439"/>
        <end position="459"/>
    </location>
</feature>
<proteinExistence type="inferred from homology"/>
<evidence type="ECO:0000256" key="9">
    <source>
        <dbReference type="SAM" id="Phobius"/>
    </source>
</evidence>
<keyword evidence="2" id="KW-1003">Cell membrane</keyword>
<evidence type="ECO:0000256" key="2">
    <source>
        <dbReference type="ARBA" id="ARBA00022475"/>
    </source>
</evidence>
<accession>A0A7G7MFD2</accession>
<dbReference type="EMBL" id="CP060131">
    <property type="protein sequence ID" value="QNG51493.1"/>
    <property type="molecule type" value="Genomic_DNA"/>
</dbReference>
<feature type="region of interest" description="Disordered" evidence="8">
    <location>
        <begin position="1"/>
        <end position="92"/>
    </location>
</feature>
<evidence type="ECO:0000313" key="10">
    <source>
        <dbReference type="EMBL" id="QNG51493.1"/>
    </source>
</evidence>
<evidence type="ECO:0000256" key="1">
    <source>
        <dbReference type="ARBA" id="ARBA00004651"/>
    </source>
</evidence>
<dbReference type="AlphaFoldDB" id="A0A7G7MFD2"/>
<sequence length="498" mass="52216">MSASASTAASRHSNPGRSQKLSRTVIHRALTGAAVGRRPRTVTLGRSRIGRPLGHDVPAGRGGPGRAGYRGASSRRGNGVTSPSTADPVASPGRVPAWLRSPRRVLPVTVPLLALVLAGLVVHTGGRHIDLEVYRFGVQAWLSGGDMYGPLPETSGHIALPFIYPPFAALLMTPLALVPWTVAWVALLVLSVLALGTTLYVVARRLWPSGGPGGALAAASIALPLALAVTPGSPIDFDTPTDSVPLALDPVLQTIEFGQINLLLMALVALDCLVDHPRWPRGALIGIAAAIKLTPAAFVLFFLLRRDVRAAVVAVVSGIVATGIGFAVAPRESLAFWLGNPTGGVSGSPFFTNQTLEAVLVRAGVDGTARTVTWVLLSAALLAIAVPVVRRAPAPLALVAVAGVALLASPTSWSHHWVWVAPALLVAAASAWRARSVGWTVVTLLAGTVFVVAPHRLGLPRAGEVELGWSVWQQVVGSTYVWFTVLLMIALFLRWRRA</sequence>
<feature type="transmembrane region" description="Helical" evidence="9">
    <location>
        <begin position="214"/>
        <end position="231"/>
    </location>
</feature>
<keyword evidence="11" id="KW-1185">Reference proteome</keyword>
<evidence type="ECO:0000256" key="6">
    <source>
        <dbReference type="ARBA" id="ARBA00023136"/>
    </source>
</evidence>
<dbReference type="Proteomes" id="UP000515728">
    <property type="component" value="Chromosome"/>
</dbReference>
<feature type="transmembrane region" description="Helical" evidence="9">
    <location>
        <begin position="105"/>
        <end position="126"/>
    </location>
</feature>
<dbReference type="GO" id="GO:0016758">
    <property type="term" value="F:hexosyltransferase activity"/>
    <property type="evidence" value="ECO:0007669"/>
    <property type="project" value="InterPro"/>
</dbReference>
<name>A0A7G7MFD2_9PSEU</name>